<evidence type="ECO:0000256" key="4">
    <source>
        <dbReference type="ARBA" id="ARBA00022519"/>
    </source>
</evidence>
<evidence type="ECO:0000256" key="9">
    <source>
        <dbReference type="SAM" id="Phobius"/>
    </source>
</evidence>
<evidence type="ECO:0000259" key="10">
    <source>
        <dbReference type="Pfam" id="PF04290"/>
    </source>
</evidence>
<dbReference type="EMBL" id="CP072943">
    <property type="protein sequence ID" value="QTX31399.1"/>
    <property type="molecule type" value="Genomic_DNA"/>
</dbReference>
<evidence type="ECO:0000313" key="11">
    <source>
        <dbReference type="EMBL" id="QTX31399.1"/>
    </source>
</evidence>
<dbReference type="InterPro" id="IPR007387">
    <property type="entry name" value="TRAP_DctQ"/>
</dbReference>
<evidence type="ECO:0000256" key="5">
    <source>
        <dbReference type="ARBA" id="ARBA00022692"/>
    </source>
</evidence>
<sequence>MMHRMTKVFDVGEKLINGIISVLLMLMTIVIFYQVVLRYAFQAANIWAEEFARYAFIWVVLLGSASAMRNSKHIKIDFLVDGFSDRSKWVLNNFVCLAMGSFLFCLAVYGFKIALKTGNQLSAGLHVPMSFMYMSIPVGAVLMLLALVERLLEINVKSPSTGLAE</sequence>
<feature type="transmembrane region" description="Helical" evidence="9">
    <location>
        <begin position="89"/>
        <end position="111"/>
    </location>
</feature>
<dbReference type="PANTHER" id="PTHR35011:SF5">
    <property type="entry name" value="SIALIC ACID TRAP TRANSPORTER SMALL PERMEASE PROTEIN SIAQ"/>
    <property type="match status" value="1"/>
</dbReference>
<comment type="similarity">
    <text evidence="8">Belongs to the TRAP transporter small permease family.</text>
</comment>
<dbReference type="AlphaFoldDB" id="A0A9Q7ADE2"/>
<dbReference type="GO" id="GO:0022857">
    <property type="term" value="F:transmembrane transporter activity"/>
    <property type="evidence" value="ECO:0007669"/>
    <property type="project" value="TreeGrafter"/>
</dbReference>
<dbReference type="InterPro" id="IPR055348">
    <property type="entry name" value="DctQ"/>
</dbReference>
<dbReference type="Proteomes" id="UP000671879">
    <property type="component" value="Chromosome"/>
</dbReference>
<dbReference type="KEGG" id="aram:KAR29_08395"/>
<evidence type="ECO:0000256" key="3">
    <source>
        <dbReference type="ARBA" id="ARBA00022475"/>
    </source>
</evidence>
<accession>A0A9Q7ADE2</accession>
<keyword evidence="2" id="KW-0813">Transport</keyword>
<keyword evidence="5 9" id="KW-0812">Transmembrane</keyword>
<gene>
    <name evidence="11" type="ORF">KAR29_08395</name>
</gene>
<proteinExistence type="inferred from homology"/>
<name>A0A9Q7ADE2_9BACT</name>
<feature type="transmembrane region" description="Helical" evidence="9">
    <location>
        <begin position="131"/>
        <end position="148"/>
    </location>
</feature>
<evidence type="ECO:0000256" key="2">
    <source>
        <dbReference type="ARBA" id="ARBA00022448"/>
    </source>
</evidence>
<keyword evidence="4" id="KW-0997">Cell inner membrane</keyword>
<keyword evidence="12" id="KW-1185">Reference proteome</keyword>
<organism evidence="11 12">
    <name type="scientific">Aminithiophilus ramosus</name>
    <dbReference type="NCBI Taxonomy" id="3029084"/>
    <lineage>
        <taxon>Bacteria</taxon>
        <taxon>Thermotogati</taxon>
        <taxon>Synergistota</taxon>
        <taxon>Synergistia</taxon>
        <taxon>Synergistales</taxon>
        <taxon>Aminithiophilaceae</taxon>
        <taxon>Aminithiophilus</taxon>
    </lineage>
</organism>
<reference evidence="12" key="1">
    <citation type="submission" date="2021-04" db="EMBL/GenBank/DDBJ databases">
        <title>A novel Synergistetes isolate from a pyrite-forming mixed culture.</title>
        <authorList>
            <person name="Bunk B."/>
            <person name="Sproer C."/>
            <person name="Spring S."/>
            <person name="Pester M."/>
        </authorList>
    </citation>
    <scope>NUCLEOTIDE SEQUENCE [LARGE SCALE GENOMIC DNA]</scope>
    <source>
        <strain evidence="12">J.5.4.2-T.3.5.2</strain>
    </source>
</reference>
<protein>
    <submittedName>
        <fullName evidence="11">TRAP transporter small permease</fullName>
    </submittedName>
</protein>
<feature type="transmembrane region" description="Helical" evidence="9">
    <location>
        <begin position="15"/>
        <end position="36"/>
    </location>
</feature>
<keyword evidence="3" id="KW-1003">Cell membrane</keyword>
<evidence type="ECO:0000256" key="6">
    <source>
        <dbReference type="ARBA" id="ARBA00022989"/>
    </source>
</evidence>
<evidence type="ECO:0000256" key="1">
    <source>
        <dbReference type="ARBA" id="ARBA00004429"/>
    </source>
</evidence>
<feature type="domain" description="Tripartite ATP-independent periplasmic transporters DctQ component" evidence="10">
    <location>
        <begin position="27"/>
        <end position="153"/>
    </location>
</feature>
<evidence type="ECO:0000256" key="8">
    <source>
        <dbReference type="ARBA" id="ARBA00038436"/>
    </source>
</evidence>
<evidence type="ECO:0000256" key="7">
    <source>
        <dbReference type="ARBA" id="ARBA00023136"/>
    </source>
</evidence>
<dbReference type="GO" id="GO:0005886">
    <property type="term" value="C:plasma membrane"/>
    <property type="evidence" value="ECO:0007669"/>
    <property type="project" value="UniProtKB-SubCell"/>
</dbReference>
<dbReference type="Pfam" id="PF04290">
    <property type="entry name" value="DctQ"/>
    <property type="match status" value="1"/>
</dbReference>
<feature type="transmembrane region" description="Helical" evidence="9">
    <location>
        <begin position="51"/>
        <end position="68"/>
    </location>
</feature>
<keyword evidence="6 9" id="KW-1133">Transmembrane helix</keyword>
<comment type="subcellular location">
    <subcellularLocation>
        <location evidence="1">Cell inner membrane</location>
        <topology evidence="1">Multi-pass membrane protein</topology>
    </subcellularLocation>
</comment>
<keyword evidence="7 9" id="KW-0472">Membrane</keyword>
<evidence type="ECO:0000313" key="12">
    <source>
        <dbReference type="Proteomes" id="UP000671879"/>
    </source>
</evidence>
<dbReference type="GO" id="GO:0015740">
    <property type="term" value="P:C4-dicarboxylate transport"/>
    <property type="evidence" value="ECO:0007669"/>
    <property type="project" value="TreeGrafter"/>
</dbReference>
<dbReference type="PANTHER" id="PTHR35011">
    <property type="entry name" value="2,3-DIKETO-L-GULONATE TRAP TRANSPORTER SMALL PERMEASE PROTEIN YIAM"/>
    <property type="match status" value="1"/>
</dbReference>